<reference evidence="11" key="1">
    <citation type="submission" date="2018-06" db="EMBL/GenBank/DDBJ databases">
        <authorList>
            <person name="Zhirakovskaya E."/>
        </authorList>
    </citation>
    <scope>NUCLEOTIDE SEQUENCE</scope>
</reference>
<evidence type="ECO:0000256" key="3">
    <source>
        <dbReference type="ARBA" id="ARBA00012086"/>
    </source>
</evidence>
<comment type="function">
    <text evidence="1">Catalyzes the condensation of (S)-aspartate-beta-semialdehyde [(S)-ASA] and pyruvate to 4-hydroxy-tetrahydrodipicolinate (HTPA).</text>
</comment>
<name>A0A3B0S2Q8_9ZZZZ</name>
<dbReference type="InterPro" id="IPR013785">
    <property type="entry name" value="Aldolase_TIM"/>
</dbReference>
<keyword evidence="6" id="KW-0220">Diaminopimelate biosynthesis</keyword>
<dbReference type="Gene3D" id="3.20.20.70">
    <property type="entry name" value="Aldolase class I"/>
    <property type="match status" value="1"/>
</dbReference>
<dbReference type="GO" id="GO:0009089">
    <property type="term" value="P:lysine biosynthetic process via diaminopimelate"/>
    <property type="evidence" value="ECO:0007669"/>
    <property type="project" value="UniProtKB-UniPathway"/>
</dbReference>
<dbReference type="GO" id="GO:0005829">
    <property type="term" value="C:cytosol"/>
    <property type="evidence" value="ECO:0007669"/>
    <property type="project" value="TreeGrafter"/>
</dbReference>
<comment type="catalytic activity">
    <reaction evidence="10">
        <text>L-aspartate 4-semialdehyde + pyruvate = (2S,4S)-4-hydroxy-2,3,4,5-tetrahydrodipicolinate + H2O + H(+)</text>
        <dbReference type="Rhea" id="RHEA:34171"/>
        <dbReference type="ChEBI" id="CHEBI:15361"/>
        <dbReference type="ChEBI" id="CHEBI:15377"/>
        <dbReference type="ChEBI" id="CHEBI:15378"/>
        <dbReference type="ChEBI" id="CHEBI:67139"/>
        <dbReference type="ChEBI" id="CHEBI:537519"/>
        <dbReference type="EC" id="4.3.3.7"/>
    </reaction>
</comment>
<evidence type="ECO:0000256" key="4">
    <source>
        <dbReference type="ARBA" id="ARBA00022490"/>
    </source>
</evidence>
<dbReference type="PANTHER" id="PTHR12128">
    <property type="entry name" value="DIHYDRODIPICOLINATE SYNTHASE"/>
    <property type="match status" value="1"/>
</dbReference>
<dbReference type="SUPFAM" id="SSF51569">
    <property type="entry name" value="Aldolase"/>
    <property type="match status" value="1"/>
</dbReference>
<evidence type="ECO:0000256" key="6">
    <source>
        <dbReference type="ARBA" id="ARBA00022915"/>
    </source>
</evidence>
<keyword evidence="8 11" id="KW-0456">Lyase</keyword>
<dbReference type="PROSITE" id="PS00666">
    <property type="entry name" value="DHDPS_2"/>
    <property type="match status" value="1"/>
</dbReference>
<evidence type="ECO:0000256" key="7">
    <source>
        <dbReference type="ARBA" id="ARBA00023154"/>
    </source>
</evidence>
<evidence type="ECO:0000256" key="5">
    <source>
        <dbReference type="ARBA" id="ARBA00022605"/>
    </source>
</evidence>
<evidence type="ECO:0000313" key="11">
    <source>
        <dbReference type="EMBL" id="VAV98569.1"/>
    </source>
</evidence>
<evidence type="ECO:0000256" key="2">
    <source>
        <dbReference type="ARBA" id="ARBA00005120"/>
    </source>
</evidence>
<dbReference type="InterPro" id="IPR020624">
    <property type="entry name" value="Schiff_base-form_aldolases_CS"/>
</dbReference>
<keyword evidence="7" id="KW-0457">Lysine biosynthesis</keyword>
<dbReference type="PROSITE" id="PS00665">
    <property type="entry name" value="DHDPS_1"/>
    <property type="match status" value="1"/>
</dbReference>
<evidence type="ECO:0000256" key="1">
    <source>
        <dbReference type="ARBA" id="ARBA00003294"/>
    </source>
</evidence>
<dbReference type="InterPro" id="IPR002220">
    <property type="entry name" value="DapA-like"/>
</dbReference>
<organism evidence="11">
    <name type="scientific">hydrothermal vent metagenome</name>
    <dbReference type="NCBI Taxonomy" id="652676"/>
    <lineage>
        <taxon>unclassified sequences</taxon>
        <taxon>metagenomes</taxon>
        <taxon>ecological metagenomes</taxon>
    </lineage>
</organism>
<dbReference type="PRINTS" id="PR00146">
    <property type="entry name" value="DHPICSNTHASE"/>
</dbReference>
<evidence type="ECO:0000256" key="10">
    <source>
        <dbReference type="ARBA" id="ARBA00047836"/>
    </source>
</evidence>
<dbReference type="PIRSF" id="PIRSF001365">
    <property type="entry name" value="DHDPS"/>
    <property type="match status" value="1"/>
</dbReference>
<dbReference type="UniPathway" id="UPA00034">
    <property type="reaction ID" value="UER00017"/>
</dbReference>
<dbReference type="EMBL" id="UOEH01000255">
    <property type="protein sequence ID" value="VAV98569.1"/>
    <property type="molecule type" value="Genomic_DNA"/>
</dbReference>
<dbReference type="SMART" id="SM01130">
    <property type="entry name" value="DHDPS"/>
    <property type="match status" value="1"/>
</dbReference>
<accession>A0A3B0S2Q8</accession>
<dbReference type="AlphaFoldDB" id="A0A3B0S2Q8"/>
<dbReference type="PANTHER" id="PTHR12128:SF66">
    <property type="entry name" value="4-HYDROXY-2-OXOGLUTARATE ALDOLASE, MITOCHONDRIAL"/>
    <property type="match status" value="1"/>
</dbReference>
<dbReference type="InterPro" id="IPR005263">
    <property type="entry name" value="DapA"/>
</dbReference>
<dbReference type="Pfam" id="PF00701">
    <property type="entry name" value="DHDPS"/>
    <property type="match status" value="1"/>
</dbReference>
<proteinExistence type="inferred from homology"/>
<dbReference type="HAMAP" id="MF_00418">
    <property type="entry name" value="DapA"/>
    <property type="match status" value="1"/>
</dbReference>
<dbReference type="NCBIfam" id="TIGR00674">
    <property type="entry name" value="dapA"/>
    <property type="match status" value="1"/>
</dbReference>
<gene>
    <name evidence="11" type="ORF">MNBD_ALPHA05-1535</name>
</gene>
<dbReference type="GO" id="GO:0008840">
    <property type="term" value="F:4-hydroxy-tetrahydrodipicolinate synthase activity"/>
    <property type="evidence" value="ECO:0007669"/>
    <property type="project" value="UniProtKB-EC"/>
</dbReference>
<protein>
    <recommendedName>
        <fullName evidence="3">4-hydroxy-tetrahydrodipicolinate synthase</fullName>
        <ecNumber evidence="3">4.3.3.7</ecNumber>
    </recommendedName>
</protein>
<dbReference type="CDD" id="cd00950">
    <property type="entry name" value="DHDPS"/>
    <property type="match status" value="1"/>
</dbReference>
<keyword evidence="9" id="KW-0704">Schiff base</keyword>
<evidence type="ECO:0000256" key="8">
    <source>
        <dbReference type="ARBA" id="ARBA00023239"/>
    </source>
</evidence>
<keyword evidence="4" id="KW-0963">Cytoplasm</keyword>
<sequence length="293" mass="30777">MNQIKGSITALVTPFKDGRIDEDAFQKMVNIQVDAGTHALVPVGTTGESATLSDPEHERVVRLCVEAAAGRAPVIAGAGSNDTAYAISMAQRVQEFGADGILAVTGYYNRPNQAGLIGHYEALHNATDMPIIIYNIPARTTVSLSVETLARLSELPRIVGVKDATADLARVALQRIYCDADFVQLSGEDMTAVGFNAMGGRGCISVASNVAPAMCAQMQNATLRGDFSAALALQDRLAPLIDALFCDASPGPTKYALSLMGLCTNEVRLPMTPPSDAAKAKVRAALEGLGLID</sequence>
<keyword evidence="5" id="KW-0028">Amino-acid biosynthesis</keyword>
<comment type="pathway">
    <text evidence="2">Amino-acid biosynthesis; L-lysine biosynthesis via DAP pathway; (S)-tetrahydrodipicolinate from L-aspartate: step 3/4.</text>
</comment>
<evidence type="ECO:0000256" key="9">
    <source>
        <dbReference type="ARBA" id="ARBA00023270"/>
    </source>
</evidence>
<dbReference type="GO" id="GO:0019877">
    <property type="term" value="P:diaminopimelate biosynthetic process"/>
    <property type="evidence" value="ECO:0007669"/>
    <property type="project" value="UniProtKB-KW"/>
</dbReference>
<dbReference type="InterPro" id="IPR020625">
    <property type="entry name" value="Schiff_base-form_aldolases_AS"/>
</dbReference>
<dbReference type="EC" id="4.3.3.7" evidence="3"/>